<dbReference type="Pfam" id="PF02913">
    <property type="entry name" value="FAD-oxidase_C"/>
    <property type="match status" value="1"/>
</dbReference>
<comment type="caution">
    <text evidence="6">The sequence shown here is derived from an EMBL/GenBank/DDBJ whole genome shotgun (WGS) entry which is preliminary data.</text>
</comment>
<dbReference type="Gene3D" id="3.30.465.10">
    <property type="match status" value="1"/>
</dbReference>
<dbReference type="GO" id="GO:0071949">
    <property type="term" value="F:FAD binding"/>
    <property type="evidence" value="ECO:0007669"/>
    <property type="project" value="InterPro"/>
</dbReference>
<dbReference type="SUPFAM" id="SSF55103">
    <property type="entry name" value="FAD-linked oxidases, C-terminal domain"/>
    <property type="match status" value="1"/>
</dbReference>
<dbReference type="InterPro" id="IPR036318">
    <property type="entry name" value="FAD-bd_PCMH-like_sf"/>
</dbReference>
<dbReference type="PROSITE" id="PS51387">
    <property type="entry name" value="FAD_PCMH"/>
    <property type="match status" value="1"/>
</dbReference>
<dbReference type="InterPro" id="IPR016169">
    <property type="entry name" value="FAD-bd_PCMH_sub2"/>
</dbReference>
<dbReference type="InterPro" id="IPR004113">
    <property type="entry name" value="FAD-bd_oxidored_4_C"/>
</dbReference>
<dbReference type="PANTHER" id="PTHR11748">
    <property type="entry name" value="D-LACTATE DEHYDROGENASE"/>
    <property type="match status" value="1"/>
</dbReference>
<dbReference type="PANTHER" id="PTHR11748:SF103">
    <property type="entry name" value="GLYCOLATE OXIDASE SUBUNIT GLCE"/>
    <property type="match status" value="1"/>
</dbReference>
<evidence type="ECO:0000256" key="1">
    <source>
        <dbReference type="ARBA" id="ARBA00001974"/>
    </source>
</evidence>
<gene>
    <name evidence="6" type="primary">glcE</name>
    <name evidence="6" type="ORF">KDK_47910</name>
</gene>
<evidence type="ECO:0000313" key="6">
    <source>
        <dbReference type="EMBL" id="GCE20991.1"/>
    </source>
</evidence>
<name>A0A402AP73_9CHLR</name>
<evidence type="ECO:0000256" key="2">
    <source>
        <dbReference type="ARBA" id="ARBA00022630"/>
    </source>
</evidence>
<proteinExistence type="predicted"/>
<evidence type="ECO:0000256" key="4">
    <source>
        <dbReference type="ARBA" id="ARBA00023002"/>
    </source>
</evidence>
<dbReference type="EMBL" id="BIFS01000001">
    <property type="protein sequence ID" value="GCE20991.1"/>
    <property type="molecule type" value="Genomic_DNA"/>
</dbReference>
<reference evidence="7" key="1">
    <citation type="submission" date="2018-12" db="EMBL/GenBank/DDBJ databases">
        <title>Tengunoibacter tsumagoiensis gen. nov., sp. nov., Dictyobacter kobayashii sp. nov., D. alpinus sp. nov., and D. joshuensis sp. nov. and description of Dictyobacteraceae fam. nov. within the order Ktedonobacterales isolated from Tengu-no-mugimeshi.</title>
        <authorList>
            <person name="Wang C.M."/>
            <person name="Zheng Y."/>
            <person name="Sakai Y."/>
            <person name="Toyoda A."/>
            <person name="Minakuchi Y."/>
            <person name="Abe K."/>
            <person name="Yokota A."/>
            <person name="Yabe S."/>
        </authorList>
    </citation>
    <scope>NUCLEOTIDE SEQUENCE [LARGE SCALE GENOMIC DNA]</scope>
    <source>
        <strain evidence="7">Uno11</strain>
    </source>
</reference>
<dbReference type="AlphaFoldDB" id="A0A402AP73"/>
<keyword evidence="7" id="KW-1185">Reference proteome</keyword>
<keyword evidence="3" id="KW-0274">FAD</keyword>
<evidence type="ECO:0000256" key="3">
    <source>
        <dbReference type="ARBA" id="ARBA00022827"/>
    </source>
</evidence>
<dbReference type="OrthoDB" id="9767256at2"/>
<accession>A0A402AP73</accession>
<dbReference type="Proteomes" id="UP000287188">
    <property type="component" value="Unassembled WGS sequence"/>
</dbReference>
<dbReference type="InterPro" id="IPR006094">
    <property type="entry name" value="Oxid_FAD_bind_N"/>
</dbReference>
<dbReference type="Pfam" id="PF01565">
    <property type="entry name" value="FAD_binding_4"/>
    <property type="match status" value="1"/>
</dbReference>
<dbReference type="RefSeq" id="WP_126552565.1">
    <property type="nucleotide sequence ID" value="NZ_BIFS01000001.1"/>
</dbReference>
<keyword evidence="2" id="KW-0285">Flavoprotein</keyword>
<dbReference type="SUPFAM" id="SSF56176">
    <property type="entry name" value="FAD-binding/transporter-associated domain-like"/>
    <property type="match status" value="1"/>
</dbReference>
<keyword evidence="4" id="KW-0560">Oxidoreductase</keyword>
<dbReference type="GO" id="GO:0016491">
    <property type="term" value="F:oxidoreductase activity"/>
    <property type="evidence" value="ECO:0007669"/>
    <property type="project" value="UniProtKB-KW"/>
</dbReference>
<sequence length="444" mass="49271">MAEIAPFVPLIQQQFPHTPIILDPVQLLDYAVDDRLPGLLIQPQNIEEAAQIVRFLNEQHLSVLPRGNGTHMNTGDRPEHIDVLLETTSLNRMLEHEAPDLTCHVEAGITMGELQARLKAKGQRLAMDPPDGDATTIGGMLATNASGPKRLRYGSARDQLIGLRVIQANGEISRSGGKVVKNVAGYDLNKLYIGSFGTLGIIVEANFKLSPLPQAERSLLFTFERVEDAMQMTQALLASPLTPSAIELIALHGPKDASPFFDFPLPDHGYTLAVDYENSTIAITRQINETLKIAQAYHAFLREELTGQEQDRFWQMASLQMQSALSCKISIPVARMAATVRQIEETCQSQNLIANIVAHAGNGILYVELGPYDAETRLTDAITEMRNYAQMSKGSLILERCPTRLKQRLSVWGEPRADFYLMKRLKQQFDPQGLFVRGRYLGGL</sequence>
<dbReference type="InterPro" id="IPR016164">
    <property type="entry name" value="FAD-linked_Oxase-like_C"/>
</dbReference>
<feature type="domain" description="FAD-binding PCMH-type" evidence="5">
    <location>
        <begin position="33"/>
        <end position="212"/>
    </location>
</feature>
<organism evidence="6 7">
    <name type="scientific">Dictyobacter kobayashii</name>
    <dbReference type="NCBI Taxonomy" id="2014872"/>
    <lineage>
        <taxon>Bacteria</taxon>
        <taxon>Bacillati</taxon>
        <taxon>Chloroflexota</taxon>
        <taxon>Ktedonobacteria</taxon>
        <taxon>Ktedonobacterales</taxon>
        <taxon>Dictyobacteraceae</taxon>
        <taxon>Dictyobacter</taxon>
    </lineage>
</organism>
<protein>
    <submittedName>
        <fullName evidence="6">Glycolate oxidase</fullName>
    </submittedName>
</protein>
<comment type="cofactor">
    <cofactor evidence="1">
        <name>FAD</name>
        <dbReference type="ChEBI" id="CHEBI:57692"/>
    </cofactor>
</comment>
<dbReference type="InterPro" id="IPR016166">
    <property type="entry name" value="FAD-bd_PCMH"/>
</dbReference>
<evidence type="ECO:0000313" key="7">
    <source>
        <dbReference type="Proteomes" id="UP000287188"/>
    </source>
</evidence>
<evidence type="ECO:0000259" key="5">
    <source>
        <dbReference type="PROSITE" id="PS51387"/>
    </source>
</evidence>